<feature type="non-terminal residue" evidence="1">
    <location>
        <position position="1"/>
    </location>
</feature>
<name>A0A6J5MQL2_9CAUD</name>
<protein>
    <submittedName>
        <fullName evidence="1">Uncharacterized protein</fullName>
    </submittedName>
</protein>
<organism evidence="1">
    <name type="scientific">uncultured Caudovirales phage</name>
    <dbReference type="NCBI Taxonomy" id="2100421"/>
    <lineage>
        <taxon>Viruses</taxon>
        <taxon>Duplodnaviria</taxon>
        <taxon>Heunggongvirae</taxon>
        <taxon>Uroviricota</taxon>
        <taxon>Caudoviricetes</taxon>
        <taxon>Peduoviridae</taxon>
        <taxon>Maltschvirus</taxon>
        <taxon>Maltschvirus maltsch</taxon>
    </lineage>
</organism>
<sequence length="50" mass="5886">RIENDPNFYMSIDNAKKCALVAVENIIGMVDEESLYSQYWDEVKEEILKM</sequence>
<accession>A0A6J5MQL2</accession>
<gene>
    <name evidence="1" type="ORF">UFOVP532_1</name>
</gene>
<reference evidence="1" key="1">
    <citation type="submission" date="2020-04" db="EMBL/GenBank/DDBJ databases">
        <authorList>
            <person name="Chiriac C."/>
            <person name="Salcher M."/>
            <person name="Ghai R."/>
            <person name="Kavagutti S V."/>
        </authorList>
    </citation>
    <scope>NUCLEOTIDE SEQUENCE</scope>
</reference>
<proteinExistence type="predicted"/>
<evidence type="ECO:0000313" key="1">
    <source>
        <dbReference type="EMBL" id="CAB4148381.1"/>
    </source>
</evidence>
<dbReference type="EMBL" id="LR796497">
    <property type="protein sequence ID" value="CAB4148381.1"/>
    <property type="molecule type" value="Genomic_DNA"/>
</dbReference>